<dbReference type="AlphaFoldDB" id="R9L3L3"/>
<name>R9L3L3_9BACL</name>
<dbReference type="HOGENOM" id="CLU_3018969_0_0_9"/>
<protein>
    <submittedName>
        <fullName evidence="1">Uncharacterized protein</fullName>
    </submittedName>
</protein>
<reference evidence="1 2" key="1">
    <citation type="submission" date="2013-04" db="EMBL/GenBank/DDBJ databases">
        <title>The Genome Sequence of Paenibacillus barengoltzii G22.</title>
        <authorList>
            <consortium name="The Broad Institute Genomics Platform"/>
            <consortium name="The Broad Institute Genome Sequencing Center for Infectious Disease"/>
            <person name="Earl A."/>
            <person name="Xavier R."/>
            <person name="Elson C."/>
            <person name="Duck W."/>
            <person name="Walker B."/>
            <person name="Young S."/>
            <person name="Zeng Q."/>
            <person name="Gargeya S."/>
            <person name="Fitzgerald M."/>
            <person name="Haas B."/>
            <person name="Abouelleil A."/>
            <person name="Allen A.W."/>
            <person name="Alvarado L."/>
            <person name="Arachchi H.M."/>
            <person name="Berlin A.M."/>
            <person name="Chapman S.B."/>
            <person name="Gainer-Dewar J."/>
            <person name="Goldberg J."/>
            <person name="Griggs A."/>
            <person name="Gujja S."/>
            <person name="Hansen M."/>
            <person name="Howarth C."/>
            <person name="Imamovic A."/>
            <person name="Ireland A."/>
            <person name="Larimer J."/>
            <person name="McCowan C."/>
            <person name="Murphy C."/>
            <person name="Pearson M."/>
            <person name="Poon T.W."/>
            <person name="Priest M."/>
            <person name="Roberts A."/>
            <person name="Saif S."/>
            <person name="Shea T."/>
            <person name="Sisk P."/>
            <person name="Sykes S."/>
            <person name="Wortman J."/>
            <person name="Nusbaum C."/>
            <person name="Birren B."/>
        </authorList>
    </citation>
    <scope>NUCLEOTIDE SEQUENCE [LARGE SCALE GENOMIC DNA]</scope>
    <source>
        <strain evidence="1 2">G22</strain>
    </source>
</reference>
<accession>R9L3L3</accession>
<comment type="caution">
    <text evidence="1">The sequence shown here is derived from an EMBL/GenBank/DDBJ whole genome shotgun (WGS) entry which is preliminary data.</text>
</comment>
<sequence length="56" mass="6359">MLYLSENQLTVKVHLKSSRLRIFEGLTAKAARPPKSGVLTYKFCVIAVQLIFLCVY</sequence>
<feature type="non-terminal residue" evidence="1">
    <location>
        <position position="56"/>
    </location>
</feature>
<gene>
    <name evidence="1" type="ORF">C812_03965</name>
</gene>
<evidence type="ECO:0000313" key="2">
    <source>
        <dbReference type="Proteomes" id="UP000019598"/>
    </source>
</evidence>
<evidence type="ECO:0000313" key="1">
    <source>
        <dbReference type="EMBL" id="EOS53414.1"/>
    </source>
</evidence>
<dbReference type="EMBL" id="ASSZ01000037">
    <property type="protein sequence ID" value="EOS53414.1"/>
    <property type="molecule type" value="Genomic_DNA"/>
</dbReference>
<proteinExistence type="predicted"/>
<organism evidence="1 2">
    <name type="scientific">Paenibacillus barengoltzii G22</name>
    <dbReference type="NCBI Taxonomy" id="1235795"/>
    <lineage>
        <taxon>Bacteria</taxon>
        <taxon>Bacillati</taxon>
        <taxon>Bacillota</taxon>
        <taxon>Bacilli</taxon>
        <taxon>Bacillales</taxon>
        <taxon>Paenibacillaceae</taxon>
        <taxon>Paenibacillus</taxon>
    </lineage>
</organism>
<dbReference type="Proteomes" id="UP000019598">
    <property type="component" value="Unassembled WGS sequence"/>
</dbReference>